<feature type="coiled-coil region" evidence="1">
    <location>
        <begin position="160"/>
        <end position="194"/>
    </location>
</feature>
<dbReference type="PANTHER" id="PTHR43155">
    <property type="entry name" value="CYCLIC DI-GMP PHOSPHODIESTERASE PA4108-RELATED"/>
    <property type="match status" value="1"/>
</dbReference>
<feature type="coiled-coil region" evidence="1">
    <location>
        <begin position="1"/>
        <end position="52"/>
    </location>
</feature>
<dbReference type="CDD" id="cd00077">
    <property type="entry name" value="HDc"/>
    <property type="match status" value="1"/>
</dbReference>
<keyword evidence="1" id="KW-0175">Coiled coil</keyword>
<feature type="non-terminal residue" evidence="3">
    <location>
        <position position="262"/>
    </location>
</feature>
<dbReference type="SUPFAM" id="SSF55785">
    <property type="entry name" value="PYP-like sensor domain (PAS domain)"/>
    <property type="match status" value="1"/>
</dbReference>
<protein>
    <recommendedName>
        <fullName evidence="2">HD-GYP domain-containing protein</fullName>
    </recommendedName>
</protein>
<accession>A0A660SA84</accession>
<name>A0A660SA84_UNCT6</name>
<dbReference type="SUPFAM" id="SSF109604">
    <property type="entry name" value="HD-domain/PDEase-like"/>
    <property type="match status" value="1"/>
</dbReference>
<sequence length="262" mass="30207">MKDIDKTKEQLLNELFGLRDELRSLKLSVIDLKLIKNELKEKNNLYKSLMDLVPSPVVIVYKKDFGFASCNNAFVEKFNTDEEYTKNNTLIDLIGRREGERLKEVLLKIKSPGKTDIRFVDKSGEEMKFNVRISDVIYNHRKAYILFLNEQIVGKEEMLNLSLEKKIQKQNIELKKVVDQLQKEIIERMQAEENLQSSFDKLSRVLEEVVNALASSVEKRDPYTYGHQQMVTQLACLIAAEMGLPENQIEGIRIAGSVHDIG</sequence>
<dbReference type="AlphaFoldDB" id="A0A660SA84"/>
<gene>
    <name evidence="3" type="ORF">DRP44_02035</name>
</gene>
<dbReference type="PANTHER" id="PTHR43155:SF2">
    <property type="entry name" value="CYCLIC DI-GMP PHOSPHODIESTERASE PA4108"/>
    <property type="match status" value="1"/>
</dbReference>
<evidence type="ECO:0000259" key="2">
    <source>
        <dbReference type="PROSITE" id="PS51832"/>
    </source>
</evidence>
<evidence type="ECO:0000313" key="3">
    <source>
        <dbReference type="EMBL" id="RKX67587.1"/>
    </source>
</evidence>
<dbReference type="InterPro" id="IPR037522">
    <property type="entry name" value="HD_GYP_dom"/>
</dbReference>
<dbReference type="EMBL" id="QNBC01000016">
    <property type="protein sequence ID" value="RKX67587.1"/>
    <property type="molecule type" value="Genomic_DNA"/>
</dbReference>
<reference evidence="3 4" key="1">
    <citation type="submission" date="2018-06" db="EMBL/GenBank/DDBJ databases">
        <title>Extensive metabolic versatility and redundancy in microbially diverse, dynamic hydrothermal sediments.</title>
        <authorList>
            <person name="Dombrowski N."/>
            <person name="Teske A."/>
            <person name="Baker B.J."/>
        </authorList>
    </citation>
    <scope>NUCLEOTIDE SEQUENCE [LARGE SCALE GENOMIC DNA]</scope>
    <source>
        <strain evidence="3">B35_G9</strain>
    </source>
</reference>
<feature type="domain" description="HD-GYP" evidence="2">
    <location>
        <begin position="202"/>
        <end position="262"/>
    </location>
</feature>
<proteinExistence type="predicted"/>
<organism evidence="3 4">
    <name type="scientific">candidate division TA06 bacterium</name>
    <dbReference type="NCBI Taxonomy" id="2250710"/>
    <lineage>
        <taxon>Bacteria</taxon>
        <taxon>Bacteria division TA06</taxon>
    </lineage>
</organism>
<evidence type="ECO:0000256" key="1">
    <source>
        <dbReference type="SAM" id="Coils"/>
    </source>
</evidence>
<dbReference type="InterPro" id="IPR003607">
    <property type="entry name" value="HD/PDEase_dom"/>
</dbReference>
<dbReference type="InterPro" id="IPR035965">
    <property type="entry name" value="PAS-like_dom_sf"/>
</dbReference>
<evidence type="ECO:0000313" key="4">
    <source>
        <dbReference type="Proteomes" id="UP000282321"/>
    </source>
</evidence>
<comment type="caution">
    <text evidence="3">The sequence shown here is derived from an EMBL/GenBank/DDBJ whole genome shotgun (WGS) entry which is preliminary data.</text>
</comment>
<dbReference type="Gene3D" id="3.30.450.20">
    <property type="entry name" value="PAS domain"/>
    <property type="match status" value="1"/>
</dbReference>
<dbReference type="Gene3D" id="1.10.3210.10">
    <property type="entry name" value="Hypothetical protein af1432"/>
    <property type="match status" value="1"/>
</dbReference>
<dbReference type="Proteomes" id="UP000282321">
    <property type="component" value="Unassembled WGS sequence"/>
</dbReference>
<dbReference type="PROSITE" id="PS51832">
    <property type="entry name" value="HD_GYP"/>
    <property type="match status" value="1"/>
</dbReference>